<feature type="domain" description="Mrr-like" evidence="2">
    <location>
        <begin position="80"/>
        <end position="163"/>
    </location>
</feature>
<gene>
    <name evidence="3" type="ORF">PGLA2088_LOCUS48999</name>
</gene>
<comment type="caution">
    <text evidence="3">The sequence shown here is derived from an EMBL/GenBank/DDBJ whole genome shotgun (WGS) entry which is preliminary data.</text>
</comment>
<dbReference type="EMBL" id="CAJNNW010036862">
    <property type="protein sequence ID" value="CAE8737984.1"/>
    <property type="molecule type" value="Genomic_DNA"/>
</dbReference>
<organism evidence="3 4">
    <name type="scientific">Polarella glacialis</name>
    <name type="common">Dinoflagellate</name>
    <dbReference type="NCBI Taxonomy" id="89957"/>
    <lineage>
        <taxon>Eukaryota</taxon>
        <taxon>Sar</taxon>
        <taxon>Alveolata</taxon>
        <taxon>Dinophyceae</taxon>
        <taxon>Suessiales</taxon>
        <taxon>Suessiaceae</taxon>
        <taxon>Polarella</taxon>
    </lineage>
</organism>
<dbReference type="GO" id="GO:0005829">
    <property type="term" value="C:cytosol"/>
    <property type="evidence" value="ECO:0007669"/>
    <property type="project" value="TreeGrafter"/>
</dbReference>
<reference evidence="3" key="1">
    <citation type="submission" date="2021-02" db="EMBL/GenBank/DDBJ databases">
        <authorList>
            <person name="Dougan E. K."/>
            <person name="Rhodes N."/>
            <person name="Thang M."/>
            <person name="Chan C."/>
        </authorList>
    </citation>
    <scope>NUCLEOTIDE SEQUENCE</scope>
</reference>
<accession>A0A813LXW3</accession>
<dbReference type="SUPFAM" id="SSF52540">
    <property type="entry name" value="P-loop containing nucleoside triphosphate hydrolases"/>
    <property type="match status" value="1"/>
</dbReference>
<dbReference type="InterPro" id="IPR050742">
    <property type="entry name" value="Helicase_Restrict-Modif_Enz"/>
</dbReference>
<evidence type="ECO:0000259" key="1">
    <source>
        <dbReference type="Pfam" id="PF04851"/>
    </source>
</evidence>
<feature type="domain" description="Helicase/UvrB N-terminal" evidence="1">
    <location>
        <begin position="186"/>
        <end position="246"/>
    </location>
</feature>
<evidence type="ECO:0008006" key="5">
    <source>
        <dbReference type="Google" id="ProtNLM"/>
    </source>
</evidence>
<dbReference type="GO" id="GO:0005524">
    <property type="term" value="F:ATP binding"/>
    <property type="evidence" value="ECO:0007669"/>
    <property type="project" value="InterPro"/>
</dbReference>
<dbReference type="CDD" id="cd18785">
    <property type="entry name" value="SF2_C"/>
    <property type="match status" value="1"/>
</dbReference>
<proteinExistence type="predicted"/>
<sequence length="425" mass="47386">QSETSQGDSSLIRVMDLPSPYQQRASQQNVDAFMDRLVALACEALSWPHLPAWQRLEWAAALLLRVVPMKELPPWFLELHNLTRRDVGVDLISLDRACAVQCKCYDGSVPSIQIRHFLRVARWIFNASSCVLVTSNTSKITSSTLQQLRRYNADHQALTDEDIEKLSVSGPVTTKDEVSSELPPLRACQHACLQACEQGARIIEMACGSGKTRIMRELADRAKGKVLILVPSHILLDQFARLFPSFCRVGMGFNNNIDFCAPGFLSVYDSAHLLGNVSFAHIYLDEAHHPLPGGCPSADKLFQFSATHYLQPDFQFTTGQAIDDGILCDYDVIIPIVTEGDVQRCLAGMLAKRTGHFRRILAYCNSVEEARRFQKNLQDIGLAAWHINGESSCHERVDIPNADTCLFVEPRSSYVSIVQAIGRVL</sequence>
<dbReference type="PANTHER" id="PTHR47396:SF1">
    <property type="entry name" value="ATP-DEPENDENT HELICASE IRC3-RELATED"/>
    <property type="match status" value="1"/>
</dbReference>
<evidence type="ECO:0000259" key="2">
    <source>
        <dbReference type="Pfam" id="PF13156"/>
    </source>
</evidence>
<evidence type="ECO:0000313" key="4">
    <source>
        <dbReference type="Proteomes" id="UP000626109"/>
    </source>
</evidence>
<name>A0A813LXW3_POLGL</name>
<dbReference type="Gene3D" id="3.40.50.300">
    <property type="entry name" value="P-loop containing nucleotide triphosphate hydrolases"/>
    <property type="match status" value="1"/>
</dbReference>
<dbReference type="InterPro" id="IPR006935">
    <property type="entry name" value="Helicase/UvrB_N"/>
</dbReference>
<dbReference type="InterPro" id="IPR027417">
    <property type="entry name" value="P-loop_NTPase"/>
</dbReference>
<dbReference type="Pfam" id="PF04851">
    <property type="entry name" value="ResIII"/>
    <property type="match status" value="1"/>
</dbReference>
<dbReference type="Proteomes" id="UP000626109">
    <property type="component" value="Unassembled WGS sequence"/>
</dbReference>
<evidence type="ECO:0000313" key="3">
    <source>
        <dbReference type="EMBL" id="CAE8737984.1"/>
    </source>
</evidence>
<dbReference type="GO" id="GO:0016787">
    <property type="term" value="F:hydrolase activity"/>
    <property type="evidence" value="ECO:0007669"/>
    <property type="project" value="InterPro"/>
</dbReference>
<feature type="non-terminal residue" evidence="3">
    <location>
        <position position="1"/>
    </location>
</feature>
<dbReference type="Pfam" id="PF13156">
    <property type="entry name" value="Mrr_cat_2"/>
    <property type="match status" value="1"/>
</dbReference>
<feature type="non-terminal residue" evidence="3">
    <location>
        <position position="425"/>
    </location>
</feature>
<dbReference type="PANTHER" id="PTHR47396">
    <property type="entry name" value="TYPE I RESTRICTION ENZYME ECOKI R PROTEIN"/>
    <property type="match status" value="1"/>
</dbReference>
<dbReference type="InterPro" id="IPR039442">
    <property type="entry name" value="Mrr-like_dom"/>
</dbReference>
<dbReference type="GO" id="GO:0003677">
    <property type="term" value="F:DNA binding"/>
    <property type="evidence" value="ECO:0007669"/>
    <property type="project" value="InterPro"/>
</dbReference>
<protein>
    <recommendedName>
        <fullName evidence="5">Helicase ATP-binding domain-containing protein</fullName>
    </recommendedName>
</protein>
<dbReference type="AlphaFoldDB" id="A0A813LXW3"/>